<keyword evidence="3" id="KW-1185">Reference proteome</keyword>
<feature type="transmembrane region" description="Helical" evidence="1">
    <location>
        <begin position="33"/>
        <end position="58"/>
    </location>
</feature>
<dbReference type="RefSeq" id="WP_075084859.1">
    <property type="nucleotide sequence ID" value="NZ_CP042912.1"/>
</dbReference>
<feature type="transmembrane region" description="Helical" evidence="1">
    <location>
        <begin position="124"/>
        <end position="154"/>
    </location>
</feature>
<dbReference type="STRING" id="980251.GCA_001642875_02443"/>
<evidence type="ECO:0008006" key="4">
    <source>
        <dbReference type="Google" id="ProtNLM"/>
    </source>
</evidence>
<feature type="transmembrane region" description="Helical" evidence="1">
    <location>
        <begin position="88"/>
        <end position="112"/>
    </location>
</feature>
<keyword evidence="1" id="KW-0812">Transmembrane</keyword>
<dbReference type="EMBL" id="CP042912">
    <property type="protein sequence ID" value="QEG20524.1"/>
    <property type="molecule type" value="Genomic_DNA"/>
</dbReference>
<accession>A0A5B9P2Z2</accession>
<dbReference type="KEGG" id="mff:MFFC18_03730"/>
<sequence length="163" mass="17719">MSYNPYQQNPTTPVPLGRDGKTIAAEKVKTPAILLMVIAAVSMVSSVFMGGSTATIYLGMQDEIMKEFENNPPDPELTPEMMEMTVNAFGWGGVAFAVLAVLANVIVIFGAVRMLKLRSWSFAMFAVFLAMVPCFQGCCLATIPVGIYAMIVLFDENVKSSFQ</sequence>
<evidence type="ECO:0000313" key="2">
    <source>
        <dbReference type="EMBL" id="QEG20524.1"/>
    </source>
</evidence>
<keyword evidence="1" id="KW-0472">Membrane</keyword>
<reference evidence="2 3" key="1">
    <citation type="submission" date="2019-08" db="EMBL/GenBank/DDBJ databases">
        <title>Deep-cultivation of Planctomycetes and their phenomic and genomic characterization uncovers novel biology.</title>
        <authorList>
            <person name="Wiegand S."/>
            <person name="Jogler M."/>
            <person name="Boedeker C."/>
            <person name="Pinto D."/>
            <person name="Vollmers J."/>
            <person name="Rivas-Marin E."/>
            <person name="Kohn T."/>
            <person name="Peeters S.H."/>
            <person name="Heuer A."/>
            <person name="Rast P."/>
            <person name="Oberbeckmann S."/>
            <person name="Bunk B."/>
            <person name="Jeske O."/>
            <person name="Meyerdierks A."/>
            <person name="Storesund J.E."/>
            <person name="Kallscheuer N."/>
            <person name="Luecker S."/>
            <person name="Lage O.M."/>
            <person name="Pohl T."/>
            <person name="Merkel B.J."/>
            <person name="Hornburger P."/>
            <person name="Mueller R.-W."/>
            <person name="Bruemmer F."/>
            <person name="Labrenz M."/>
            <person name="Spormann A.M."/>
            <person name="Op den Camp H."/>
            <person name="Overmann J."/>
            <person name="Amann R."/>
            <person name="Jetten M.S.M."/>
            <person name="Mascher T."/>
            <person name="Medema M.H."/>
            <person name="Devos D.P."/>
            <person name="Kaster A.-K."/>
            <person name="Ovreas L."/>
            <person name="Rohde M."/>
            <person name="Galperin M.Y."/>
            <person name="Jogler C."/>
        </authorList>
    </citation>
    <scope>NUCLEOTIDE SEQUENCE [LARGE SCALE GENOMIC DNA]</scope>
    <source>
        <strain evidence="2 3">FC18</strain>
    </source>
</reference>
<evidence type="ECO:0000256" key="1">
    <source>
        <dbReference type="SAM" id="Phobius"/>
    </source>
</evidence>
<dbReference type="Proteomes" id="UP000322214">
    <property type="component" value="Chromosome"/>
</dbReference>
<dbReference type="OrthoDB" id="292737at2"/>
<dbReference type="AlphaFoldDB" id="A0A5B9P2Z2"/>
<name>A0A5B9P2Z2_9BACT</name>
<organism evidence="2 3">
    <name type="scientific">Mariniblastus fucicola</name>
    <dbReference type="NCBI Taxonomy" id="980251"/>
    <lineage>
        <taxon>Bacteria</taxon>
        <taxon>Pseudomonadati</taxon>
        <taxon>Planctomycetota</taxon>
        <taxon>Planctomycetia</taxon>
        <taxon>Pirellulales</taxon>
        <taxon>Pirellulaceae</taxon>
        <taxon>Mariniblastus</taxon>
    </lineage>
</organism>
<protein>
    <recommendedName>
        <fullName evidence="4">DUF4064 domain-containing protein</fullName>
    </recommendedName>
</protein>
<gene>
    <name evidence="2" type="ORF">MFFC18_03730</name>
</gene>
<proteinExistence type="predicted"/>
<evidence type="ECO:0000313" key="3">
    <source>
        <dbReference type="Proteomes" id="UP000322214"/>
    </source>
</evidence>
<keyword evidence="1" id="KW-1133">Transmembrane helix</keyword>